<comment type="caution">
    <text evidence="1">The sequence shown here is derived from an EMBL/GenBank/DDBJ whole genome shotgun (WGS) entry which is preliminary data.</text>
</comment>
<keyword evidence="2" id="KW-1185">Reference proteome</keyword>
<dbReference type="OrthoDB" id="3403447at2"/>
<organism evidence="1 2">
    <name type="scientific">Micromonospora rosaria</name>
    <dbReference type="NCBI Taxonomy" id="47874"/>
    <lineage>
        <taxon>Bacteria</taxon>
        <taxon>Bacillati</taxon>
        <taxon>Actinomycetota</taxon>
        <taxon>Actinomycetes</taxon>
        <taxon>Micromonosporales</taxon>
        <taxon>Micromonosporaceae</taxon>
        <taxon>Micromonospora</taxon>
    </lineage>
</organism>
<dbReference type="AlphaFoldDB" id="A0A136PU51"/>
<dbReference type="EMBL" id="LRQV01000029">
    <property type="protein sequence ID" value="KXK61952.1"/>
    <property type="molecule type" value="Genomic_DNA"/>
</dbReference>
<proteinExistence type="predicted"/>
<name>A0A136PU51_9ACTN</name>
<gene>
    <name evidence="1" type="ORF">AWW66_10960</name>
</gene>
<evidence type="ECO:0000313" key="1">
    <source>
        <dbReference type="EMBL" id="KXK61952.1"/>
    </source>
</evidence>
<reference evidence="1 2" key="1">
    <citation type="submission" date="2016-01" db="EMBL/GenBank/DDBJ databases">
        <title>Whole genome sequence and analysis of Micromonospora rosaria DSM 803, which can produce antibacterial substance rosamicin.</title>
        <authorList>
            <person name="Yang H."/>
            <person name="He X."/>
            <person name="Zhu D."/>
        </authorList>
    </citation>
    <scope>NUCLEOTIDE SEQUENCE [LARGE SCALE GENOMIC DNA]</scope>
    <source>
        <strain evidence="1 2">DSM 803</strain>
    </source>
</reference>
<sequence>MAVDKAALFRPRCPEEDVELPGVGTVRVRGLTRGQIVEISKGMNEGRDMEPRSLSWALVDPELTEDEARELIQVAPFGEIEAISNTINRLSGIAGRADKEAYKSLPG</sequence>
<evidence type="ECO:0000313" key="2">
    <source>
        <dbReference type="Proteomes" id="UP000070620"/>
    </source>
</evidence>
<protein>
    <submittedName>
        <fullName evidence="1">Uncharacterized protein</fullName>
    </submittedName>
</protein>
<dbReference type="Proteomes" id="UP000070620">
    <property type="component" value="Unassembled WGS sequence"/>
</dbReference>
<accession>A0A136PU51</accession>
<dbReference type="RefSeq" id="WP_067363706.1">
    <property type="nucleotide sequence ID" value="NZ_JBIUBN010000011.1"/>
</dbReference>